<dbReference type="Proteomes" id="UP000295807">
    <property type="component" value="Unassembled WGS sequence"/>
</dbReference>
<keyword evidence="2" id="KW-1185">Reference proteome</keyword>
<accession>A0A4R3KME6</accession>
<dbReference type="EMBL" id="SMAD01000013">
    <property type="protein sequence ID" value="TCS85284.1"/>
    <property type="molecule type" value="Genomic_DNA"/>
</dbReference>
<name>A0A4R3KME6_9SPHI</name>
<protein>
    <submittedName>
        <fullName evidence="1">Uncharacterized protein</fullName>
    </submittedName>
</protein>
<proteinExistence type="predicted"/>
<reference evidence="1 2" key="1">
    <citation type="submission" date="2019-03" db="EMBL/GenBank/DDBJ databases">
        <title>Genomic Encyclopedia of Type Strains, Phase IV (KMG-IV): sequencing the most valuable type-strain genomes for metagenomic binning, comparative biology and taxonomic classification.</title>
        <authorList>
            <person name="Goeker M."/>
        </authorList>
    </citation>
    <scope>NUCLEOTIDE SEQUENCE [LARGE SCALE GENOMIC DNA]</scope>
    <source>
        <strain evidence="1 2">DSM 21100</strain>
    </source>
</reference>
<dbReference type="OrthoDB" id="1450187at2"/>
<sequence>MRVPVYIIIASICLSSCADWKINKGSPAQESLTPQPETQKFNLDKNSDSTLAQWAGYYEKIEPGFSLADFELTSTDSLRIMQGNVLGSFDQNFEAIYEPFLIFNPDKSMYLDFDSNNWGIDESGEPSFSPDQEVNLVDMKRKTVSRLTYRGPSQWVEDAFWENDSTIILLENGYEKQPVITKLHLSDQLVRTYTYTDTLDLQTNYTNIRFRQKGINVKDHEE</sequence>
<comment type="caution">
    <text evidence="1">The sequence shown here is derived from an EMBL/GenBank/DDBJ whole genome shotgun (WGS) entry which is preliminary data.</text>
</comment>
<organism evidence="1 2">
    <name type="scientific">Anseongella ginsenosidimutans</name>
    <dbReference type="NCBI Taxonomy" id="496056"/>
    <lineage>
        <taxon>Bacteria</taxon>
        <taxon>Pseudomonadati</taxon>
        <taxon>Bacteroidota</taxon>
        <taxon>Sphingobacteriia</taxon>
        <taxon>Sphingobacteriales</taxon>
        <taxon>Sphingobacteriaceae</taxon>
        <taxon>Anseongella</taxon>
    </lineage>
</organism>
<evidence type="ECO:0000313" key="2">
    <source>
        <dbReference type="Proteomes" id="UP000295807"/>
    </source>
</evidence>
<dbReference type="RefSeq" id="WP_132130279.1">
    <property type="nucleotide sequence ID" value="NZ_CP042432.1"/>
</dbReference>
<dbReference type="AlphaFoldDB" id="A0A4R3KME6"/>
<gene>
    <name evidence="1" type="ORF">EDD80_11319</name>
</gene>
<evidence type="ECO:0000313" key="1">
    <source>
        <dbReference type="EMBL" id="TCS85284.1"/>
    </source>
</evidence>